<sequence length="62" mass="6927">MGDASSANAGGCCWLPHGQRAKKDVEAEADFPTFRRWSQRRWLQMQSSLEHQTASSTGPSFQ</sequence>
<dbReference type="EMBL" id="CADCXU010029596">
    <property type="protein sequence ID" value="CAB0015828.1"/>
    <property type="molecule type" value="Genomic_DNA"/>
</dbReference>
<protein>
    <submittedName>
        <fullName evidence="1">Uncharacterized protein</fullName>
    </submittedName>
</protein>
<keyword evidence="2" id="KW-1185">Reference proteome</keyword>
<dbReference type="Proteomes" id="UP000479000">
    <property type="component" value="Unassembled WGS sequence"/>
</dbReference>
<evidence type="ECO:0000313" key="1">
    <source>
        <dbReference type="EMBL" id="CAB0015828.1"/>
    </source>
</evidence>
<gene>
    <name evidence="1" type="ORF">NTEN_LOCUS20168</name>
</gene>
<feature type="non-terminal residue" evidence="1">
    <location>
        <position position="62"/>
    </location>
</feature>
<evidence type="ECO:0000313" key="2">
    <source>
        <dbReference type="Proteomes" id="UP000479000"/>
    </source>
</evidence>
<dbReference type="AlphaFoldDB" id="A0A6H5HHA3"/>
<name>A0A6H5HHA3_9HEMI</name>
<proteinExistence type="predicted"/>
<organism evidence="1 2">
    <name type="scientific">Nesidiocoris tenuis</name>
    <dbReference type="NCBI Taxonomy" id="355587"/>
    <lineage>
        <taxon>Eukaryota</taxon>
        <taxon>Metazoa</taxon>
        <taxon>Ecdysozoa</taxon>
        <taxon>Arthropoda</taxon>
        <taxon>Hexapoda</taxon>
        <taxon>Insecta</taxon>
        <taxon>Pterygota</taxon>
        <taxon>Neoptera</taxon>
        <taxon>Paraneoptera</taxon>
        <taxon>Hemiptera</taxon>
        <taxon>Heteroptera</taxon>
        <taxon>Panheteroptera</taxon>
        <taxon>Cimicomorpha</taxon>
        <taxon>Miridae</taxon>
        <taxon>Dicyphina</taxon>
        <taxon>Nesidiocoris</taxon>
    </lineage>
</organism>
<reference evidence="1 2" key="1">
    <citation type="submission" date="2020-02" db="EMBL/GenBank/DDBJ databases">
        <authorList>
            <person name="Ferguson B K."/>
        </authorList>
    </citation>
    <scope>NUCLEOTIDE SEQUENCE [LARGE SCALE GENOMIC DNA]</scope>
</reference>
<accession>A0A6H5HHA3</accession>